<keyword evidence="6" id="KW-0677">Repeat</keyword>
<proteinExistence type="inferred from homology"/>
<dbReference type="AlphaFoldDB" id="A0A8T1N6F7"/>
<comment type="similarity">
    <text evidence="2">Belongs to the RLP family.</text>
</comment>
<evidence type="ECO:0000313" key="12">
    <source>
        <dbReference type="Proteomes" id="UP000811609"/>
    </source>
</evidence>
<dbReference type="PANTHER" id="PTHR48062">
    <property type="entry name" value="RECEPTOR-LIKE PROTEIN 14"/>
    <property type="match status" value="1"/>
</dbReference>
<keyword evidence="12" id="KW-1185">Reference proteome</keyword>
<keyword evidence="4 10" id="KW-0812">Transmembrane</keyword>
<reference evidence="11" key="1">
    <citation type="submission" date="2020-12" db="EMBL/GenBank/DDBJ databases">
        <title>WGS assembly of Carya illinoinensis cv. Pawnee.</title>
        <authorList>
            <person name="Platts A."/>
            <person name="Shu S."/>
            <person name="Wright S."/>
            <person name="Barry K."/>
            <person name="Edger P."/>
            <person name="Pires J.C."/>
            <person name="Schmutz J."/>
        </authorList>
    </citation>
    <scope>NUCLEOTIDE SEQUENCE</scope>
    <source>
        <tissue evidence="11">Leaf</tissue>
    </source>
</reference>
<feature type="transmembrane region" description="Helical" evidence="10">
    <location>
        <begin position="356"/>
        <end position="378"/>
    </location>
</feature>
<dbReference type="Pfam" id="PF00560">
    <property type="entry name" value="LRR_1"/>
    <property type="match status" value="4"/>
</dbReference>
<keyword evidence="9" id="KW-0325">Glycoprotein</keyword>
<protein>
    <submittedName>
        <fullName evidence="11">Uncharacterized protein</fullName>
    </submittedName>
</protein>
<dbReference type="Pfam" id="PF13855">
    <property type="entry name" value="LRR_8"/>
    <property type="match status" value="1"/>
</dbReference>
<sequence length="415" mass="47381">MLPRWMGNMTLLSRITLVRNQLEGPIPVELCNLFYVSFLDLSHNNLNGSIPSCFDWYEIRHIHLHQNRLTGPITSAFKGCSNLVTLDLRDNYLTGNIPDWISNISSLSILLLRANYLQGKIPFQICLLEKLTLLDLSNNNFSGQIPHCLGNITFERHFVGDYPFMSKTFSRIFHSKMDAYWEYDVSLPPVDVLQVEFTTKNIILSYKGDILNYMSGIDLSYNKLEGEIPPELGDLSNIYALNLSFNKLKGPVPTQFSKLNQIESLDLSNNNLEGIIPPQLIELNFLAVFNVAHNNFWGTTPERKAQFGTFDENSYEGNPLLCGPPLQKACTKIQPPSIIPTDDKGDEACGFMDLGVFYISFAVSYTIMLLGVLVILYINPHWRRTWFNFVEVCISTFYYFVVINTRKLELCSFVF</sequence>
<keyword evidence="5" id="KW-0732">Signal</keyword>
<gene>
    <name evidence="11" type="ORF">CIPAW_15G116400</name>
</gene>
<dbReference type="GO" id="GO:0016020">
    <property type="term" value="C:membrane"/>
    <property type="evidence" value="ECO:0007669"/>
    <property type="project" value="UniProtKB-SubCell"/>
</dbReference>
<dbReference type="EMBL" id="CM031823">
    <property type="protein sequence ID" value="KAG6627286.1"/>
    <property type="molecule type" value="Genomic_DNA"/>
</dbReference>
<dbReference type="Proteomes" id="UP000811609">
    <property type="component" value="Chromosome 15"/>
</dbReference>
<keyword evidence="8 10" id="KW-0472">Membrane</keyword>
<comment type="caution">
    <text evidence="11">The sequence shown here is derived from an EMBL/GenBank/DDBJ whole genome shotgun (WGS) entry which is preliminary data.</text>
</comment>
<accession>A0A8T1N6F7</accession>
<keyword evidence="7 10" id="KW-1133">Transmembrane helix</keyword>
<dbReference type="PANTHER" id="PTHR48062:SF21">
    <property type="entry name" value="RECEPTOR-LIKE PROTEIN 12"/>
    <property type="match status" value="1"/>
</dbReference>
<dbReference type="FunFam" id="3.80.10.10:FF:000041">
    <property type="entry name" value="LRR receptor-like serine/threonine-protein kinase ERECTA"/>
    <property type="match status" value="1"/>
</dbReference>
<name>A0A8T1N6F7_CARIL</name>
<evidence type="ECO:0000256" key="4">
    <source>
        <dbReference type="ARBA" id="ARBA00022692"/>
    </source>
</evidence>
<dbReference type="InterPro" id="IPR001611">
    <property type="entry name" value="Leu-rich_rpt"/>
</dbReference>
<dbReference type="InterPro" id="IPR051502">
    <property type="entry name" value="RLP_Defense_Trigger"/>
</dbReference>
<evidence type="ECO:0000256" key="2">
    <source>
        <dbReference type="ARBA" id="ARBA00009592"/>
    </source>
</evidence>
<dbReference type="FunFam" id="3.80.10.10:FF:000111">
    <property type="entry name" value="LRR receptor-like serine/threonine-protein kinase ERECTA"/>
    <property type="match status" value="1"/>
</dbReference>
<evidence type="ECO:0000313" key="11">
    <source>
        <dbReference type="EMBL" id="KAG6627286.1"/>
    </source>
</evidence>
<feature type="transmembrane region" description="Helical" evidence="10">
    <location>
        <begin position="385"/>
        <end position="403"/>
    </location>
</feature>
<evidence type="ECO:0000256" key="9">
    <source>
        <dbReference type="ARBA" id="ARBA00023180"/>
    </source>
</evidence>
<evidence type="ECO:0000256" key="7">
    <source>
        <dbReference type="ARBA" id="ARBA00022989"/>
    </source>
</evidence>
<evidence type="ECO:0000256" key="6">
    <source>
        <dbReference type="ARBA" id="ARBA00022737"/>
    </source>
</evidence>
<keyword evidence="3" id="KW-0433">Leucine-rich repeat</keyword>
<evidence type="ECO:0000256" key="8">
    <source>
        <dbReference type="ARBA" id="ARBA00023136"/>
    </source>
</evidence>
<organism evidence="11 12">
    <name type="scientific">Carya illinoinensis</name>
    <name type="common">Pecan</name>
    <dbReference type="NCBI Taxonomy" id="32201"/>
    <lineage>
        <taxon>Eukaryota</taxon>
        <taxon>Viridiplantae</taxon>
        <taxon>Streptophyta</taxon>
        <taxon>Embryophyta</taxon>
        <taxon>Tracheophyta</taxon>
        <taxon>Spermatophyta</taxon>
        <taxon>Magnoliopsida</taxon>
        <taxon>eudicotyledons</taxon>
        <taxon>Gunneridae</taxon>
        <taxon>Pentapetalae</taxon>
        <taxon>rosids</taxon>
        <taxon>fabids</taxon>
        <taxon>Fagales</taxon>
        <taxon>Juglandaceae</taxon>
        <taxon>Carya</taxon>
    </lineage>
</organism>
<evidence type="ECO:0000256" key="1">
    <source>
        <dbReference type="ARBA" id="ARBA00004167"/>
    </source>
</evidence>
<evidence type="ECO:0000256" key="3">
    <source>
        <dbReference type="ARBA" id="ARBA00022614"/>
    </source>
</evidence>
<comment type="subcellular location">
    <subcellularLocation>
        <location evidence="1">Membrane</location>
        <topology evidence="1">Single-pass membrane protein</topology>
    </subcellularLocation>
</comment>
<evidence type="ECO:0000256" key="5">
    <source>
        <dbReference type="ARBA" id="ARBA00022729"/>
    </source>
</evidence>
<evidence type="ECO:0000256" key="10">
    <source>
        <dbReference type="SAM" id="Phobius"/>
    </source>
</evidence>